<reference evidence="3" key="1">
    <citation type="submission" date="2014-09" db="EMBL/GenBank/DDBJ databases">
        <authorList>
            <person name="Mudge J."/>
            <person name="Ramaraj T."/>
            <person name="Lindquist I.E."/>
            <person name="Bharti A.K."/>
            <person name="Sundararajan A."/>
            <person name="Cameron C.T."/>
            <person name="Woodward J.E."/>
            <person name="May G.D."/>
            <person name="Brubaker C."/>
            <person name="Broadhvest J."/>
            <person name="Wilkins T.A."/>
        </authorList>
    </citation>
    <scope>NUCLEOTIDE SEQUENCE</scope>
    <source>
        <strain evidence="3">cv. AKA8401</strain>
    </source>
</reference>
<dbReference type="Proteomes" id="UP000032142">
    <property type="component" value="Unassembled WGS sequence"/>
</dbReference>
<keyword evidence="3" id="KW-1185">Reference proteome</keyword>
<accession>A0A0B0NZC2</accession>
<dbReference type="KEGG" id="gab:108451970"/>
<dbReference type="InterPro" id="IPR020904">
    <property type="entry name" value="Sc_DH/Rdtase_CS"/>
</dbReference>
<evidence type="ECO:0000256" key="1">
    <source>
        <dbReference type="ARBA" id="ARBA00006484"/>
    </source>
</evidence>
<dbReference type="PANTHER" id="PTHR42820">
    <property type="entry name" value="SHORT-CHAIN DEHYDROGENASE REDUCTASE"/>
    <property type="match status" value="1"/>
</dbReference>
<gene>
    <name evidence="2" type="ORF">F383_00912</name>
</gene>
<name>A0A0B0NZC2_GOSAR</name>
<evidence type="ECO:0000313" key="2">
    <source>
        <dbReference type="EMBL" id="KHG18175.1"/>
    </source>
</evidence>
<dbReference type="InterPro" id="IPR002347">
    <property type="entry name" value="SDR_fam"/>
</dbReference>
<dbReference type="Pfam" id="PF13561">
    <property type="entry name" value="adh_short_C2"/>
    <property type="match status" value="1"/>
</dbReference>
<dbReference type="PRINTS" id="PR00081">
    <property type="entry name" value="GDHRDH"/>
</dbReference>
<evidence type="ECO:0000313" key="3">
    <source>
        <dbReference type="Proteomes" id="UP000032142"/>
    </source>
</evidence>
<dbReference type="SUPFAM" id="SSF51735">
    <property type="entry name" value="NAD(P)-binding Rossmann-fold domains"/>
    <property type="match status" value="1"/>
</dbReference>
<dbReference type="FunFam" id="3.40.50.720:FF:000084">
    <property type="entry name" value="Short-chain dehydrogenase reductase"/>
    <property type="match status" value="1"/>
</dbReference>
<sequence>MSKSRLEGKVALITGAASGIGEETVRLFVEHGAFAVIADVQDDLGNKVAASIGLDKVSYCHCDVRDEKQVEATVSYAVEKYGRLDILFSNAGVYGPLPGILELDVNGFDNTMATNVRGVAATIKHAARAMVAKNIRGSIICTASVASCIGGIATIGYTTSKHAVVGLVRGACSELGGYGIRVNCVSPFGVATPLACKIFDMEPSEVEANTCSRSNLKGIVLKARHISEAVLFLASDESVYISGQNLAVDGGFSVVNRSFPEVQN</sequence>
<dbReference type="Gene3D" id="3.40.50.720">
    <property type="entry name" value="NAD(P)-binding Rossmann-like Domain"/>
    <property type="match status" value="1"/>
</dbReference>
<organism evidence="2 3">
    <name type="scientific">Gossypium arboreum</name>
    <name type="common">Tree cotton</name>
    <name type="synonym">Gossypium nanking</name>
    <dbReference type="NCBI Taxonomy" id="29729"/>
    <lineage>
        <taxon>Eukaryota</taxon>
        <taxon>Viridiplantae</taxon>
        <taxon>Streptophyta</taxon>
        <taxon>Embryophyta</taxon>
        <taxon>Tracheophyta</taxon>
        <taxon>Spermatophyta</taxon>
        <taxon>Magnoliopsida</taxon>
        <taxon>eudicotyledons</taxon>
        <taxon>Gunneridae</taxon>
        <taxon>Pentapetalae</taxon>
        <taxon>rosids</taxon>
        <taxon>malvids</taxon>
        <taxon>Malvales</taxon>
        <taxon>Malvaceae</taxon>
        <taxon>Malvoideae</taxon>
        <taxon>Gossypium</taxon>
    </lineage>
</organism>
<dbReference type="PROSITE" id="PS00061">
    <property type="entry name" value="ADH_SHORT"/>
    <property type="match status" value="1"/>
</dbReference>
<dbReference type="InterPro" id="IPR036291">
    <property type="entry name" value="NAD(P)-bd_dom_sf"/>
</dbReference>
<comment type="similarity">
    <text evidence="1">Belongs to the short-chain dehydrogenases/reductases (SDR) family.</text>
</comment>
<proteinExistence type="inferred from homology"/>
<dbReference type="PANTHER" id="PTHR42820:SF16">
    <property type="entry name" value="SHORT-CHAIN DEHYDROGENASE REDUCTASE 3B"/>
    <property type="match status" value="1"/>
</dbReference>
<dbReference type="OMA" id="PHCGNYV"/>
<dbReference type="EMBL" id="KN410033">
    <property type="protein sequence ID" value="KHG18175.1"/>
    <property type="molecule type" value="Genomic_DNA"/>
</dbReference>
<dbReference type="AlphaFoldDB" id="A0A0B0NZC2"/>
<dbReference type="PRINTS" id="PR00080">
    <property type="entry name" value="SDRFAMILY"/>
</dbReference>
<protein>
    <submittedName>
        <fullName evidence="2">Uncharacterized protein</fullName>
    </submittedName>
</protein>
<dbReference type="OrthoDB" id="294295at2759"/>